<name>A0ABS4G5Y3_9CLOT</name>
<evidence type="ECO:0000313" key="2">
    <source>
        <dbReference type="EMBL" id="MBP1919966.1"/>
    </source>
</evidence>
<feature type="domain" description="SnoaL-like" evidence="1">
    <location>
        <begin position="10"/>
        <end position="125"/>
    </location>
</feature>
<dbReference type="Gene3D" id="3.10.450.50">
    <property type="match status" value="1"/>
</dbReference>
<dbReference type="InterPro" id="IPR032710">
    <property type="entry name" value="NTF2-like_dom_sf"/>
</dbReference>
<comment type="caution">
    <text evidence="2">The sequence shown here is derived from an EMBL/GenBank/DDBJ whole genome shotgun (WGS) entry which is preliminary data.</text>
</comment>
<accession>A0ABS4G5Y3</accession>
<protein>
    <submittedName>
        <fullName evidence="2">Uncharacterized protein (TIGR02246 family)</fullName>
    </submittedName>
</protein>
<dbReference type="InterPro" id="IPR011944">
    <property type="entry name" value="Steroid_delta5-4_isomerase"/>
</dbReference>
<dbReference type="RefSeq" id="WP_209460151.1">
    <property type="nucleotide sequence ID" value="NZ_JAGGKC010000022.1"/>
</dbReference>
<organism evidence="2 3">
    <name type="scientific">Youngiibacter multivorans</name>
    <dbReference type="NCBI Taxonomy" id="937251"/>
    <lineage>
        <taxon>Bacteria</taxon>
        <taxon>Bacillati</taxon>
        <taxon>Bacillota</taxon>
        <taxon>Clostridia</taxon>
        <taxon>Eubacteriales</taxon>
        <taxon>Clostridiaceae</taxon>
        <taxon>Youngiibacter</taxon>
    </lineage>
</organism>
<reference evidence="2 3" key="1">
    <citation type="submission" date="2021-03" db="EMBL/GenBank/DDBJ databases">
        <title>Genomic Encyclopedia of Type Strains, Phase IV (KMG-IV): sequencing the most valuable type-strain genomes for metagenomic binning, comparative biology and taxonomic classification.</title>
        <authorList>
            <person name="Goeker M."/>
        </authorList>
    </citation>
    <scope>NUCLEOTIDE SEQUENCE [LARGE SCALE GENOMIC DNA]</scope>
    <source>
        <strain evidence="2 3">DSM 6139</strain>
    </source>
</reference>
<dbReference type="SUPFAM" id="SSF54427">
    <property type="entry name" value="NTF2-like"/>
    <property type="match status" value="1"/>
</dbReference>
<gene>
    <name evidence="2" type="ORF">J2Z34_002464</name>
</gene>
<dbReference type="Pfam" id="PF13474">
    <property type="entry name" value="SnoaL_3"/>
    <property type="match status" value="1"/>
</dbReference>
<dbReference type="InterPro" id="IPR037401">
    <property type="entry name" value="SnoaL-like"/>
</dbReference>
<proteinExistence type="predicted"/>
<evidence type="ECO:0000313" key="3">
    <source>
        <dbReference type="Proteomes" id="UP001519271"/>
    </source>
</evidence>
<dbReference type="EMBL" id="JAGGKC010000022">
    <property type="protein sequence ID" value="MBP1919966.1"/>
    <property type="molecule type" value="Genomic_DNA"/>
</dbReference>
<evidence type="ECO:0000259" key="1">
    <source>
        <dbReference type="Pfam" id="PF13474"/>
    </source>
</evidence>
<dbReference type="Proteomes" id="UP001519271">
    <property type="component" value="Unassembled WGS sequence"/>
</dbReference>
<keyword evidence="3" id="KW-1185">Reference proteome</keyword>
<dbReference type="NCBIfam" id="TIGR02246">
    <property type="entry name" value="SgcJ/EcaC family oxidoreductase"/>
    <property type="match status" value="1"/>
</dbReference>
<sequence>MDWDEAEHDVRKLYDAWIDSWNSKDAGAMAEICDENCTIIGFDGSMMRGRAEVHSTLEAIFNNNPTGRYVKAVRDVGFPADGIAIINSVVGMVLRGKSDINPSVNAVQTMVAVNREHGWRILHFQNTPAAYHGRPLESEKLTDELRKLIPDAWYFEKN</sequence>